<feature type="region of interest" description="Disordered" evidence="1">
    <location>
        <begin position="31"/>
        <end position="61"/>
    </location>
</feature>
<evidence type="ECO:0000313" key="3">
    <source>
        <dbReference type="Proteomes" id="UP000316270"/>
    </source>
</evidence>
<evidence type="ECO:0000256" key="1">
    <source>
        <dbReference type="SAM" id="MobiDB-lite"/>
    </source>
</evidence>
<protein>
    <submittedName>
        <fullName evidence="2">Uncharacterized protein</fullName>
    </submittedName>
</protein>
<gene>
    <name evidence="2" type="ORF">FKW77_000645</name>
</gene>
<reference evidence="2 3" key="1">
    <citation type="submission" date="2019-07" db="EMBL/GenBank/DDBJ databases">
        <title>Finished genome of Venturia effusa.</title>
        <authorList>
            <person name="Young C.A."/>
            <person name="Cox M.P."/>
            <person name="Ganley A.R.D."/>
            <person name="David W.J."/>
        </authorList>
    </citation>
    <scope>NUCLEOTIDE SEQUENCE [LARGE SCALE GENOMIC DNA]</scope>
    <source>
        <strain evidence="3">albino</strain>
    </source>
</reference>
<dbReference type="Proteomes" id="UP000316270">
    <property type="component" value="Chromosome 9"/>
</dbReference>
<proteinExistence type="predicted"/>
<dbReference type="EMBL" id="CP042193">
    <property type="protein sequence ID" value="QDS73100.1"/>
    <property type="molecule type" value="Genomic_DNA"/>
</dbReference>
<organism evidence="2 3">
    <name type="scientific">Venturia effusa</name>
    <dbReference type="NCBI Taxonomy" id="50376"/>
    <lineage>
        <taxon>Eukaryota</taxon>
        <taxon>Fungi</taxon>
        <taxon>Dikarya</taxon>
        <taxon>Ascomycota</taxon>
        <taxon>Pezizomycotina</taxon>
        <taxon>Dothideomycetes</taxon>
        <taxon>Pleosporomycetidae</taxon>
        <taxon>Venturiales</taxon>
        <taxon>Venturiaceae</taxon>
        <taxon>Venturia</taxon>
    </lineage>
</organism>
<feature type="compositionally biased region" description="Acidic residues" evidence="1">
    <location>
        <begin position="39"/>
        <end position="49"/>
    </location>
</feature>
<dbReference type="AlphaFoldDB" id="A0A517LBT8"/>
<name>A0A517LBT8_9PEZI</name>
<keyword evidence="3" id="KW-1185">Reference proteome</keyword>
<accession>A0A517LBT8</accession>
<sequence>MTDDIPPNKIFTPFDPPPGYREIWAREARRQEELGIPEPDFEREDEEMEGPAVSEADGDEDEEGTFILIFSHSIYIRTSFKYPDLNIPIISQLQKYIT</sequence>
<evidence type="ECO:0000313" key="2">
    <source>
        <dbReference type="EMBL" id="QDS73100.1"/>
    </source>
</evidence>